<organism evidence="2 3">
    <name type="scientific">Sphaerochaeta globosa (strain ATCC BAA-1886 / DSM 22777 / Buddy)</name>
    <name type="common">Spirochaeta sp. (strain Buddy)</name>
    <dbReference type="NCBI Taxonomy" id="158189"/>
    <lineage>
        <taxon>Bacteria</taxon>
        <taxon>Pseudomonadati</taxon>
        <taxon>Spirochaetota</taxon>
        <taxon>Spirochaetia</taxon>
        <taxon>Spirochaetales</taxon>
        <taxon>Sphaerochaetaceae</taxon>
        <taxon>Sphaerochaeta</taxon>
    </lineage>
</organism>
<feature type="transmembrane region" description="Helical" evidence="1">
    <location>
        <begin position="89"/>
        <end position="111"/>
    </location>
</feature>
<feature type="transmembrane region" description="Helical" evidence="1">
    <location>
        <begin position="43"/>
        <end position="68"/>
    </location>
</feature>
<dbReference type="HOGENOM" id="CLU_099729_1_0_12"/>
<accession>F0RUS4</accession>
<gene>
    <name evidence="2" type="ordered locus">SpiBuddy_0675</name>
</gene>
<evidence type="ECO:0000313" key="2">
    <source>
        <dbReference type="EMBL" id="ADY12502.1"/>
    </source>
</evidence>
<dbReference type="InterPro" id="IPR056926">
    <property type="entry name" value="FLQE3_permease"/>
</dbReference>
<feature type="transmembrane region" description="Helical" evidence="1">
    <location>
        <begin position="193"/>
        <end position="214"/>
    </location>
</feature>
<dbReference type="Proteomes" id="UP000008466">
    <property type="component" value="Chromosome"/>
</dbReference>
<dbReference type="EMBL" id="CP002541">
    <property type="protein sequence ID" value="ADY12502.1"/>
    <property type="molecule type" value="Genomic_DNA"/>
</dbReference>
<dbReference type="Pfam" id="PF24686">
    <property type="entry name" value="FLQE3_permease"/>
    <property type="match status" value="1"/>
</dbReference>
<reference evidence="3" key="1">
    <citation type="submission" date="2011-02" db="EMBL/GenBank/DDBJ databases">
        <title>Complete sequence of Spirochaeta sp. Buddy.</title>
        <authorList>
            <person name="Lucas S."/>
            <person name="Copeland A."/>
            <person name="Lapidus A."/>
            <person name="Cheng J.-F."/>
            <person name="Goodwin L."/>
            <person name="Pitluck S."/>
            <person name="Zeytun A."/>
            <person name="Detter J.C."/>
            <person name="Han C."/>
            <person name="Tapia R."/>
            <person name="Land M."/>
            <person name="Hauser L."/>
            <person name="Kyrpides N."/>
            <person name="Ivanova N."/>
            <person name="Mikhailova N."/>
            <person name="Pagani I."/>
            <person name="Ritalahti K.M."/>
            <person name="Loeffler F.E."/>
            <person name="Woyke T."/>
        </authorList>
    </citation>
    <scope>NUCLEOTIDE SEQUENCE [LARGE SCALE GENOMIC DNA]</scope>
    <source>
        <strain evidence="3">ATCC BAA-1886 / DSM 22777 / Buddy</strain>
    </source>
</reference>
<name>F0RUS4_SPHGB</name>
<dbReference type="KEGG" id="sbu:SpiBuddy_0675"/>
<dbReference type="OrthoDB" id="8480522at2"/>
<keyword evidence="1" id="KW-0472">Membrane</keyword>
<proteinExistence type="predicted"/>
<evidence type="ECO:0000256" key="1">
    <source>
        <dbReference type="SAM" id="Phobius"/>
    </source>
</evidence>
<keyword evidence="3" id="KW-1185">Reference proteome</keyword>
<feature type="transmembrane region" description="Helical" evidence="1">
    <location>
        <begin position="148"/>
        <end position="169"/>
    </location>
</feature>
<sequence length="227" mass="25270">MRFVALLVGDIRFQYKYGFYFLYGIFSLMYSVILQLLPEAWKANVSVLMVLSDPAMLGLFFMGAILQFEKEEHTLHSIAVSPATVYEYMLSKLVSLGIISTLVALLLASVGGVLDHPIRFCIAVFLGSCLFSSLGLVLATKTSTLNQFLIATAPCELVITVPAILYLFWDSSSWFLLHPGSSLITLFLSDEHILFAFFSLLVWTLLCVWLAIYATKKFFLTLGGTCT</sequence>
<evidence type="ECO:0000313" key="3">
    <source>
        <dbReference type="Proteomes" id="UP000008466"/>
    </source>
</evidence>
<keyword evidence="1" id="KW-0812">Transmembrane</keyword>
<dbReference type="eggNOG" id="COG1668">
    <property type="taxonomic scope" value="Bacteria"/>
</dbReference>
<protein>
    <submittedName>
        <fullName evidence="2">Putative ABC transporter, permease protein</fullName>
    </submittedName>
</protein>
<keyword evidence="1" id="KW-1133">Transmembrane helix</keyword>
<dbReference type="STRING" id="158189.SpiBuddy_0675"/>
<dbReference type="AlphaFoldDB" id="F0RUS4"/>
<feature type="transmembrane region" description="Helical" evidence="1">
    <location>
        <begin position="20"/>
        <end position="37"/>
    </location>
</feature>
<feature type="transmembrane region" description="Helical" evidence="1">
    <location>
        <begin position="117"/>
        <end position="139"/>
    </location>
</feature>
<dbReference type="RefSeq" id="WP_013606355.1">
    <property type="nucleotide sequence ID" value="NC_015152.1"/>
</dbReference>